<protein>
    <submittedName>
        <fullName evidence="8">FAD-binding-3 domain-containing protein</fullName>
    </submittedName>
</protein>
<evidence type="ECO:0000256" key="4">
    <source>
        <dbReference type="ARBA" id="ARBA00023002"/>
    </source>
</evidence>
<evidence type="ECO:0000313" key="8">
    <source>
        <dbReference type="EMBL" id="KAK7001819.1"/>
    </source>
</evidence>
<dbReference type="Gene3D" id="3.50.50.60">
    <property type="entry name" value="FAD/NAD(P)-binding domain"/>
    <property type="match status" value="1"/>
</dbReference>
<feature type="domain" description="Phenol hydroxylase-like C-terminal dimerisation" evidence="7">
    <location>
        <begin position="508"/>
        <end position="555"/>
    </location>
</feature>
<evidence type="ECO:0000256" key="1">
    <source>
        <dbReference type="ARBA" id="ARBA00001974"/>
    </source>
</evidence>
<keyword evidence="4" id="KW-0560">Oxidoreductase</keyword>
<dbReference type="Proteomes" id="UP001362999">
    <property type="component" value="Unassembled WGS sequence"/>
</dbReference>
<sequence>MPVDEPSVLIVGAGPSGLVLALILLQCGISVRIIDKQTTYSVGSRGAAIQPRTLELYAILGILSDLLDVGELLRPTLAKYNHGDIDPTTFVKVVDIVEPTPDLPYPNAYYISQVRHEAVLRSHLRKLSCDVELGSELRNLEQFPDRVVAHIERTDSDGNKVEEKAEFRWLVGTDGARSVVRKQIDVEYLGETRAQYIALGDIIIEEGVDPQFWHSWDGSAKSIIFRPSGVNDKSFMFFYTGRSEELSNTTITREELVNDFREITGRQDVKFGSAPWLSNYRPNIRMVDKMQVGRVFLAGDAAHCHSLTGGQGLNSGVHDSFNLGWKLALVHHGRAAQTLLRTYDEERLRVIGYMLRFTTTLHNQSFERLQAGKKMEDSSWDRGGDLQMLGVNYSGSSIILQETSAVAGINNAYSRPVGSGPASVEASFRAPDASGLVAAGSAASPSTTLFSIFNVTTHSVLLFGRDADCSAQISDVIARIPSGIARAVWLLPQGETGAGTSRCELVLEDRTGSAYGGYGTPVEKLTIVIVRPDGVVGAVVPDIDGVERYFANLVRSNL</sequence>
<dbReference type="InterPro" id="IPR038220">
    <property type="entry name" value="PHOX_C_sf"/>
</dbReference>
<dbReference type="EMBL" id="JAWWNJ010000081">
    <property type="protein sequence ID" value="KAK7001819.1"/>
    <property type="molecule type" value="Genomic_DNA"/>
</dbReference>
<evidence type="ECO:0000259" key="6">
    <source>
        <dbReference type="Pfam" id="PF01494"/>
    </source>
</evidence>
<keyword evidence="2" id="KW-0285">Flavoprotein</keyword>
<dbReference type="Pfam" id="PF01494">
    <property type="entry name" value="FAD_binding_3"/>
    <property type="match status" value="1"/>
</dbReference>
<evidence type="ECO:0000256" key="5">
    <source>
        <dbReference type="SAM" id="Phobius"/>
    </source>
</evidence>
<dbReference type="GO" id="GO:0016709">
    <property type="term" value="F:oxidoreductase activity, acting on paired donors, with incorporation or reduction of molecular oxygen, NAD(P)H as one donor, and incorporation of one atom of oxygen"/>
    <property type="evidence" value="ECO:0007669"/>
    <property type="project" value="UniProtKB-ARBA"/>
</dbReference>
<dbReference type="GO" id="GO:0071949">
    <property type="term" value="F:FAD binding"/>
    <property type="evidence" value="ECO:0007669"/>
    <property type="project" value="InterPro"/>
</dbReference>
<dbReference type="Gene3D" id="3.40.30.20">
    <property type="match status" value="1"/>
</dbReference>
<dbReference type="InterPro" id="IPR036188">
    <property type="entry name" value="FAD/NAD-bd_sf"/>
</dbReference>
<dbReference type="Pfam" id="PF07976">
    <property type="entry name" value="Phe_hydrox_dim"/>
    <property type="match status" value="1"/>
</dbReference>
<keyword evidence="5" id="KW-0812">Transmembrane</keyword>
<comment type="cofactor">
    <cofactor evidence="1">
        <name>FAD</name>
        <dbReference type="ChEBI" id="CHEBI:57692"/>
    </cofactor>
</comment>
<feature type="transmembrane region" description="Helical" evidence="5">
    <location>
        <begin position="6"/>
        <end position="25"/>
    </location>
</feature>
<organism evidence="8 9">
    <name type="scientific">Favolaschia claudopus</name>
    <dbReference type="NCBI Taxonomy" id="2862362"/>
    <lineage>
        <taxon>Eukaryota</taxon>
        <taxon>Fungi</taxon>
        <taxon>Dikarya</taxon>
        <taxon>Basidiomycota</taxon>
        <taxon>Agaricomycotina</taxon>
        <taxon>Agaricomycetes</taxon>
        <taxon>Agaricomycetidae</taxon>
        <taxon>Agaricales</taxon>
        <taxon>Marasmiineae</taxon>
        <taxon>Mycenaceae</taxon>
        <taxon>Favolaschia</taxon>
    </lineage>
</organism>
<gene>
    <name evidence="8" type="ORF">R3P38DRAFT_3044658</name>
</gene>
<dbReference type="AlphaFoldDB" id="A0AAW0A7I0"/>
<comment type="caution">
    <text evidence="8">The sequence shown here is derived from an EMBL/GenBank/DDBJ whole genome shotgun (WGS) entry which is preliminary data.</text>
</comment>
<name>A0AAW0A7I0_9AGAR</name>
<keyword evidence="3" id="KW-0274">FAD</keyword>
<keyword evidence="5" id="KW-0472">Membrane</keyword>
<evidence type="ECO:0000256" key="3">
    <source>
        <dbReference type="ARBA" id="ARBA00022827"/>
    </source>
</evidence>
<accession>A0AAW0A7I0</accession>
<dbReference type="InterPro" id="IPR050641">
    <property type="entry name" value="RIFMO-like"/>
</dbReference>
<dbReference type="Gene3D" id="3.30.70.2450">
    <property type="match status" value="1"/>
</dbReference>
<evidence type="ECO:0000256" key="2">
    <source>
        <dbReference type="ARBA" id="ARBA00022630"/>
    </source>
</evidence>
<keyword evidence="9" id="KW-1185">Reference proteome</keyword>
<proteinExistence type="predicted"/>
<dbReference type="PANTHER" id="PTHR43004">
    <property type="entry name" value="TRK SYSTEM POTASSIUM UPTAKE PROTEIN"/>
    <property type="match status" value="1"/>
</dbReference>
<dbReference type="SUPFAM" id="SSF51905">
    <property type="entry name" value="FAD/NAD(P)-binding domain"/>
    <property type="match status" value="1"/>
</dbReference>
<dbReference type="PANTHER" id="PTHR43004:SF19">
    <property type="entry name" value="BINDING MONOOXYGENASE, PUTATIVE (JCVI)-RELATED"/>
    <property type="match status" value="1"/>
</dbReference>
<feature type="domain" description="FAD-binding" evidence="6">
    <location>
        <begin position="7"/>
        <end position="357"/>
    </location>
</feature>
<reference evidence="8 9" key="1">
    <citation type="journal article" date="2024" name="J Genomics">
        <title>Draft genome sequencing and assembly of Favolaschia claudopus CIRM-BRFM 2984 isolated from oak limbs.</title>
        <authorList>
            <person name="Navarro D."/>
            <person name="Drula E."/>
            <person name="Chaduli D."/>
            <person name="Cazenave R."/>
            <person name="Ahrendt S."/>
            <person name="Wang J."/>
            <person name="Lipzen A."/>
            <person name="Daum C."/>
            <person name="Barry K."/>
            <person name="Grigoriev I.V."/>
            <person name="Favel A."/>
            <person name="Rosso M.N."/>
            <person name="Martin F."/>
        </authorList>
    </citation>
    <scope>NUCLEOTIDE SEQUENCE [LARGE SCALE GENOMIC DNA]</scope>
    <source>
        <strain evidence="8 9">CIRM-BRFM 2984</strain>
    </source>
</reference>
<evidence type="ECO:0000313" key="9">
    <source>
        <dbReference type="Proteomes" id="UP001362999"/>
    </source>
</evidence>
<dbReference type="InterPro" id="IPR012941">
    <property type="entry name" value="Phe_hydrox_C_dim_dom"/>
</dbReference>
<dbReference type="PRINTS" id="PR00420">
    <property type="entry name" value="RNGMNOXGNASE"/>
</dbReference>
<evidence type="ECO:0000259" key="7">
    <source>
        <dbReference type="Pfam" id="PF07976"/>
    </source>
</evidence>
<keyword evidence="5" id="KW-1133">Transmembrane helix</keyword>
<dbReference type="InterPro" id="IPR002938">
    <property type="entry name" value="FAD-bd"/>
</dbReference>